<evidence type="ECO:0000313" key="8">
    <source>
        <dbReference type="Proteomes" id="UP000004263"/>
    </source>
</evidence>
<keyword evidence="8" id="KW-1185">Reference proteome</keyword>
<dbReference type="OrthoDB" id="9767568at2"/>
<evidence type="ECO:0000256" key="5">
    <source>
        <dbReference type="ARBA" id="ARBA00023136"/>
    </source>
</evidence>
<feature type="transmembrane region" description="Helical" evidence="6">
    <location>
        <begin position="218"/>
        <end position="236"/>
    </location>
</feature>
<evidence type="ECO:0000256" key="1">
    <source>
        <dbReference type="ARBA" id="ARBA00004141"/>
    </source>
</evidence>
<feature type="transmembrane region" description="Helical" evidence="6">
    <location>
        <begin position="163"/>
        <end position="181"/>
    </location>
</feature>
<dbReference type="PANTHER" id="PTHR13929:SF0">
    <property type="entry name" value="UBIA PRENYLTRANSFERASE DOMAIN-CONTAINING PROTEIN 1"/>
    <property type="match status" value="1"/>
</dbReference>
<organism evidence="7 8">
    <name type="scientific">Bermanella marisrubri</name>
    <dbReference type="NCBI Taxonomy" id="207949"/>
    <lineage>
        <taxon>Bacteria</taxon>
        <taxon>Pseudomonadati</taxon>
        <taxon>Pseudomonadota</taxon>
        <taxon>Gammaproteobacteria</taxon>
        <taxon>Oceanospirillales</taxon>
        <taxon>Oceanospirillaceae</taxon>
        <taxon>Bermanella</taxon>
    </lineage>
</organism>
<evidence type="ECO:0000256" key="2">
    <source>
        <dbReference type="ARBA" id="ARBA00022679"/>
    </source>
</evidence>
<feature type="transmembrane region" description="Helical" evidence="6">
    <location>
        <begin position="267"/>
        <end position="290"/>
    </location>
</feature>
<name>Q1N672_9GAMM</name>
<dbReference type="CDD" id="cd13962">
    <property type="entry name" value="PT_UbiA_UBIAD1"/>
    <property type="match status" value="1"/>
</dbReference>
<dbReference type="InterPro" id="IPR026046">
    <property type="entry name" value="UBIAD1"/>
</dbReference>
<protein>
    <submittedName>
        <fullName evidence="7">1,4-dihydroxy-2-naphthoate octaprenyltransferase, putative</fullName>
    </submittedName>
</protein>
<dbReference type="STRING" id="207949.RED65_10019"/>
<dbReference type="GO" id="GO:0016020">
    <property type="term" value="C:membrane"/>
    <property type="evidence" value="ECO:0007669"/>
    <property type="project" value="UniProtKB-SubCell"/>
</dbReference>
<dbReference type="RefSeq" id="WP_007017141.1">
    <property type="nucleotide sequence ID" value="NZ_CP051183.1"/>
</dbReference>
<dbReference type="GO" id="GO:0009234">
    <property type="term" value="P:menaquinone biosynthetic process"/>
    <property type="evidence" value="ECO:0007669"/>
    <property type="project" value="TreeGrafter"/>
</dbReference>
<feature type="transmembrane region" description="Helical" evidence="6">
    <location>
        <begin position="60"/>
        <end position="80"/>
    </location>
</feature>
<evidence type="ECO:0000256" key="6">
    <source>
        <dbReference type="SAM" id="Phobius"/>
    </source>
</evidence>
<keyword evidence="4 6" id="KW-1133">Transmembrane helix</keyword>
<feature type="transmembrane region" description="Helical" evidence="6">
    <location>
        <begin position="86"/>
        <end position="106"/>
    </location>
</feature>
<proteinExistence type="predicted"/>
<comment type="caution">
    <text evidence="7">The sequence shown here is derived from an EMBL/GenBank/DDBJ whole genome shotgun (WGS) entry which is preliminary data.</text>
</comment>
<keyword evidence="5 6" id="KW-0472">Membrane</keyword>
<reference evidence="7 8" key="1">
    <citation type="submission" date="2006-03" db="EMBL/GenBank/DDBJ databases">
        <authorList>
            <person name="Pinhassi J."/>
            <person name="Pedros-Alio C."/>
            <person name="Ferriera S."/>
            <person name="Johnson J."/>
            <person name="Kravitz S."/>
            <person name="Halpern A."/>
            <person name="Remington K."/>
            <person name="Beeson K."/>
            <person name="Tran B."/>
            <person name="Rogers Y.-H."/>
            <person name="Friedman R."/>
            <person name="Venter J.C."/>
        </authorList>
    </citation>
    <scope>NUCLEOTIDE SEQUENCE [LARGE SCALE GENOMIC DNA]</scope>
    <source>
        <strain evidence="7 8">RED65</strain>
    </source>
</reference>
<gene>
    <name evidence="7" type="ORF">RED65_10019</name>
</gene>
<dbReference type="HOGENOM" id="CLU_803311_0_0_6"/>
<evidence type="ECO:0000313" key="7">
    <source>
        <dbReference type="EMBL" id="EAT13720.1"/>
    </source>
</evidence>
<dbReference type="PIRSF" id="PIRSF005355">
    <property type="entry name" value="UBIAD1"/>
    <property type="match status" value="1"/>
</dbReference>
<dbReference type="Proteomes" id="UP000004263">
    <property type="component" value="Unassembled WGS sequence"/>
</dbReference>
<feature type="transmembrane region" description="Helical" evidence="6">
    <location>
        <begin position="140"/>
        <end position="157"/>
    </location>
</feature>
<sequence>MDHILLPWHDPQTQRALDSGVFDQSDGWVAIQSNSEGISFKRITDPKPSLLWRIFKAMRVISLTATFMPALATVLLLILLDVPINWGNTISSILALLLLQVAVNIFNDVADYKKLIDLPDSLGGSGVIQQAWLTSRQMSYLAWSSLFLSGLFALPAIMYAPVPVLICALVAFFGVLGYSGWPFYFKYKGLGDVVVWLLCGPLLVFGMSSAVSGVFWEPVLFVGFYFGFAATAILNANNMNDMKIDLASGATTLAIKLGFTNARLLQIIYYLGVVLSSCALAWFFGPWLLLPLIATPLVALQCKKLYSVHTGCDDSLKDIRFDAAKTHLLLGILLCIAISISVWLS</sequence>
<feature type="transmembrane region" description="Helical" evidence="6">
    <location>
        <begin position="193"/>
        <end position="212"/>
    </location>
</feature>
<evidence type="ECO:0000256" key="3">
    <source>
        <dbReference type="ARBA" id="ARBA00022692"/>
    </source>
</evidence>
<dbReference type="GO" id="GO:0042371">
    <property type="term" value="P:vitamin K biosynthetic process"/>
    <property type="evidence" value="ECO:0007669"/>
    <property type="project" value="TreeGrafter"/>
</dbReference>
<dbReference type="EMBL" id="AAQH01000001">
    <property type="protein sequence ID" value="EAT13720.1"/>
    <property type="molecule type" value="Genomic_DNA"/>
</dbReference>
<feature type="transmembrane region" description="Helical" evidence="6">
    <location>
        <begin position="326"/>
        <end position="344"/>
    </location>
</feature>
<evidence type="ECO:0000256" key="4">
    <source>
        <dbReference type="ARBA" id="ARBA00022989"/>
    </source>
</evidence>
<keyword evidence="2 7" id="KW-0808">Transferase</keyword>
<dbReference type="AlphaFoldDB" id="Q1N672"/>
<dbReference type="PANTHER" id="PTHR13929">
    <property type="entry name" value="1,4-DIHYDROXY-2-NAPHTHOATE OCTAPRENYLTRANSFERASE"/>
    <property type="match status" value="1"/>
</dbReference>
<dbReference type="GO" id="GO:0004659">
    <property type="term" value="F:prenyltransferase activity"/>
    <property type="evidence" value="ECO:0007669"/>
    <property type="project" value="InterPro"/>
</dbReference>
<accession>Q1N672</accession>
<dbReference type="InterPro" id="IPR000537">
    <property type="entry name" value="UbiA_prenyltransferase"/>
</dbReference>
<keyword evidence="3 6" id="KW-0812">Transmembrane</keyword>
<comment type="subcellular location">
    <subcellularLocation>
        <location evidence="1">Membrane</location>
        <topology evidence="1">Multi-pass membrane protein</topology>
    </subcellularLocation>
</comment>
<dbReference type="Pfam" id="PF01040">
    <property type="entry name" value="UbiA"/>
    <property type="match status" value="1"/>
</dbReference>